<keyword evidence="3" id="KW-0862">Zinc</keyword>
<keyword evidence="2" id="KW-0863">Zinc-finger</keyword>
<dbReference type="InterPro" id="IPR036236">
    <property type="entry name" value="Znf_C2H2_sf"/>
</dbReference>
<reference evidence="7 8" key="1">
    <citation type="journal article" date="2021" name="Elife">
        <title>Chloroplast acquisition without the gene transfer in kleptoplastic sea slugs, Plakobranchus ocellatus.</title>
        <authorList>
            <person name="Maeda T."/>
            <person name="Takahashi S."/>
            <person name="Yoshida T."/>
            <person name="Shimamura S."/>
            <person name="Takaki Y."/>
            <person name="Nagai Y."/>
            <person name="Toyoda A."/>
            <person name="Suzuki Y."/>
            <person name="Arimoto A."/>
            <person name="Ishii H."/>
            <person name="Satoh N."/>
            <person name="Nishiyama T."/>
            <person name="Hasebe M."/>
            <person name="Maruyama T."/>
            <person name="Minagawa J."/>
            <person name="Obokata J."/>
            <person name="Shigenobu S."/>
        </authorList>
    </citation>
    <scope>NUCLEOTIDE SEQUENCE [LARGE SCALE GENOMIC DNA]</scope>
</reference>
<feature type="compositionally biased region" description="Polar residues" evidence="5">
    <location>
        <begin position="547"/>
        <end position="558"/>
    </location>
</feature>
<feature type="region of interest" description="Disordered" evidence="5">
    <location>
        <begin position="213"/>
        <end position="244"/>
    </location>
</feature>
<evidence type="ECO:0000256" key="3">
    <source>
        <dbReference type="ARBA" id="ARBA00022833"/>
    </source>
</evidence>
<feature type="compositionally biased region" description="Low complexity" evidence="5">
    <location>
        <begin position="281"/>
        <end position="294"/>
    </location>
</feature>
<accession>A0AAV3ZRR4</accession>
<feature type="region of interest" description="Disordered" evidence="5">
    <location>
        <begin position="547"/>
        <end position="589"/>
    </location>
</feature>
<feature type="compositionally biased region" description="Low complexity" evidence="5">
    <location>
        <begin position="228"/>
        <end position="238"/>
    </location>
</feature>
<feature type="region of interest" description="Disordered" evidence="5">
    <location>
        <begin position="365"/>
        <end position="409"/>
    </location>
</feature>
<dbReference type="PANTHER" id="PTHR21402:SF5">
    <property type="entry name" value="GAMETOCYTE SPECIFIC FACTOR 1"/>
    <property type="match status" value="1"/>
</dbReference>
<feature type="coiled-coil region" evidence="4">
    <location>
        <begin position="419"/>
        <end position="452"/>
    </location>
</feature>
<protein>
    <submittedName>
        <fullName evidence="7">Gametocyte-specific factor 1</fullName>
    </submittedName>
</protein>
<feature type="domain" description="CHHC U11-48K-type" evidence="6">
    <location>
        <begin position="93"/>
        <end position="120"/>
    </location>
</feature>
<gene>
    <name evidence="7" type="ORF">PoB_002825600</name>
</gene>
<dbReference type="InterPro" id="IPR022776">
    <property type="entry name" value="TRM13/UPF0224_CHHC_Znf_dom"/>
</dbReference>
<feature type="compositionally biased region" description="Basic and acidic residues" evidence="5">
    <location>
        <begin position="560"/>
        <end position="584"/>
    </location>
</feature>
<dbReference type="Proteomes" id="UP000735302">
    <property type="component" value="Unassembled WGS sequence"/>
</dbReference>
<keyword evidence="1" id="KW-0479">Metal-binding</keyword>
<dbReference type="PANTHER" id="PTHR21402">
    <property type="entry name" value="GAMETOCYTE SPECIFIC FACTOR 1-RELATED"/>
    <property type="match status" value="1"/>
</dbReference>
<keyword evidence="8" id="KW-1185">Reference proteome</keyword>
<evidence type="ECO:0000313" key="7">
    <source>
        <dbReference type="EMBL" id="GFO01751.1"/>
    </source>
</evidence>
<feature type="compositionally biased region" description="Polar residues" evidence="5">
    <location>
        <begin position="385"/>
        <end position="396"/>
    </location>
</feature>
<evidence type="ECO:0000313" key="8">
    <source>
        <dbReference type="Proteomes" id="UP000735302"/>
    </source>
</evidence>
<evidence type="ECO:0000256" key="2">
    <source>
        <dbReference type="ARBA" id="ARBA00022771"/>
    </source>
</evidence>
<keyword evidence="4" id="KW-0175">Coiled coil</keyword>
<dbReference type="AlphaFoldDB" id="A0AAV3ZRR4"/>
<dbReference type="PROSITE" id="PS51800">
    <property type="entry name" value="ZF_CHHC_U11_48K"/>
    <property type="match status" value="2"/>
</dbReference>
<evidence type="ECO:0000256" key="1">
    <source>
        <dbReference type="ARBA" id="ARBA00022723"/>
    </source>
</evidence>
<evidence type="ECO:0000256" key="5">
    <source>
        <dbReference type="SAM" id="MobiDB-lite"/>
    </source>
</evidence>
<dbReference type="SUPFAM" id="SSF57667">
    <property type="entry name" value="beta-beta-alpha zinc fingers"/>
    <property type="match status" value="1"/>
</dbReference>
<evidence type="ECO:0000259" key="6">
    <source>
        <dbReference type="PROSITE" id="PS51800"/>
    </source>
</evidence>
<evidence type="ECO:0000256" key="4">
    <source>
        <dbReference type="SAM" id="Coils"/>
    </source>
</evidence>
<sequence length="635" mass="70381">MDNILIQKRFRNAVKTSKSLPGADCDSNDIPLMCKLRMAKANLKFQTDLLKSDEKLRDKIAIAVHNRNETLNNISEVEELRLSMFKRDSGDSTVLCPFDNTHVILAKSFNSHLVKCRKNYQHLKKVPCKFDRTHMILKPELHHHHSVCPSRHLLDRELQVRAGTSHILKGNVSGPEIQSAYVESTEEDWDAGPRYTATNALFSSKKSYIEHDEEEDNTYHGVGTHDPSAAASSSSISSEENFRRVPLAPSKAAQLSGPLAAKPQGSSSLVYEYSVQQVVQGRGRGRGVPSQSGPDISSARPLGSNERKGLIAQAPISIPHLGRGIMRYATQEKKAAGAPVARGRGNVESFLTAPACQGIQAISQHQPTLPGGVPVRSQFEDPEDTQAQRGGTSSTVEEPAAPATGLTPKLGEGAALLSVEEMKALLLDEEKKNEQEREELKLQQELRHQQLLERLWQSQIQQQQRQQTSTYNPVAAASQAQVQQGKGTMAHPPGFGPRQLNHTALPTRGRGRGLEPSFLRTPNSQSVAQGLQAHYKTVQVDEDQVSEISESDSQFSMEETQERNADGKRTVKEDFSKMGQEELRKSKRKMVKKMKQIALLEKKASEGFQLSPEEEAKLRKKESIVKSLERVNDLL</sequence>
<dbReference type="EMBL" id="BLXT01003539">
    <property type="protein sequence ID" value="GFO01751.1"/>
    <property type="molecule type" value="Genomic_DNA"/>
</dbReference>
<dbReference type="Pfam" id="PF05253">
    <property type="entry name" value="zf-U11-48K"/>
    <property type="match status" value="1"/>
</dbReference>
<feature type="domain" description="CHHC U11-48K-type" evidence="6">
    <location>
        <begin position="125"/>
        <end position="152"/>
    </location>
</feature>
<dbReference type="GO" id="GO:0008270">
    <property type="term" value="F:zinc ion binding"/>
    <property type="evidence" value="ECO:0007669"/>
    <property type="project" value="UniProtKB-KW"/>
</dbReference>
<dbReference type="InterPro" id="IPR051591">
    <property type="entry name" value="UPF0224_FAM112_RNA_Proc"/>
</dbReference>
<feature type="region of interest" description="Disordered" evidence="5">
    <location>
        <begin position="281"/>
        <end position="307"/>
    </location>
</feature>
<name>A0AAV3ZRR4_9GAST</name>
<organism evidence="7 8">
    <name type="scientific">Plakobranchus ocellatus</name>
    <dbReference type="NCBI Taxonomy" id="259542"/>
    <lineage>
        <taxon>Eukaryota</taxon>
        <taxon>Metazoa</taxon>
        <taxon>Spiralia</taxon>
        <taxon>Lophotrochozoa</taxon>
        <taxon>Mollusca</taxon>
        <taxon>Gastropoda</taxon>
        <taxon>Heterobranchia</taxon>
        <taxon>Euthyneura</taxon>
        <taxon>Panpulmonata</taxon>
        <taxon>Sacoglossa</taxon>
        <taxon>Placobranchoidea</taxon>
        <taxon>Plakobranchidae</taxon>
        <taxon>Plakobranchus</taxon>
    </lineage>
</organism>
<comment type="caution">
    <text evidence="7">The sequence shown here is derived from an EMBL/GenBank/DDBJ whole genome shotgun (WGS) entry which is preliminary data.</text>
</comment>
<proteinExistence type="predicted"/>